<evidence type="ECO:0000256" key="3">
    <source>
        <dbReference type="ARBA" id="ARBA00022448"/>
    </source>
</evidence>
<comment type="similarity">
    <text evidence="2 8">Belongs to the lactate permease family.</text>
</comment>
<feature type="transmembrane region" description="Helical" evidence="8">
    <location>
        <begin position="84"/>
        <end position="107"/>
    </location>
</feature>
<feature type="transmembrane region" description="Helical" evidence="8">
    <location>
        <begin position="269"/>
        <end position="290"/>
    </location>
</feature>
<proteinExistence type="inferred from homology"/>
<organism evidence="9 10">
    <name type="scientific">Symbiobacterium thermophilum</name>
    <dbReference type="NCBI Taxonomy" id="2734"/>
    <lineage>
        <taxon>Bacteria</taxon>
        <taxon>Bacillati</taxon>
        <taxon>Bacillota</taxon>
        <taxon>Clostridia</taxon>
        <taxon>Eubacteriales</taxon>
        <taxon>Symbiobacteriaceae</taxon>
        <taxon>Symbiobacterium</taxon>
    </lineage>
</organism>
<feature type="transmembrane region" description="Helical" evidence="8">
    <location>
        <begin position="20"/>
        <end position="38"/>
    </location>
</feature>
<evidence type="ECO:0000313" key="10">
    <source>
        <dbReference type="Proteomes" id="UP000732377"/>
    </source>
</evidence>
<feature type="transmembrane region" description="Helical" evidence="8">
    <location>
        <begin position="211"/>
        <end position="231"/>
    </location>
</feature>
<accession>A0A953IA74</accession>
<keyword evidence="6 8" id="KW-1133">Transmembrane helix</keyword>
<dbReference type="GO" id="GO:0005886">
    <property type="term" value="C:plasma membrane"/>
    <property type="evidence" value="ECO:0007669"/>
    <property type="project" value="UniProtKB-SubCell"/>
</dbReference>
<feature type="transmembrane region" description="Helical" evidence="8">
    <location>
        <begin position="437"/>
        <end position="455"/>
    </location>
</feature>
<evidence type="ECO:0000256" key="5">
    <source>
        <dbReference type="ARBA" id="ARBA00022692"/>
    </source>
</evidence>
<gene>
    <name evidence="9" type="ORF">CWE10_09720</name>
</gene>
<reference evidence="9" key="1">
    <citation type="submission" date="2017-11" db="EMBL/GenBank/DDBJ databases">
        <title>Three new genomes from thermophilic consortium.</title>
        <authorList>
            <person name="Quaggio R."/>
            <person name="Amgarten D."/>
            <person name="Setubal J.C."/>
        </authorList>
    </citation>
    <scope>NUCLEOTIDE SEQUENCE</scope>
    <source>
        <strain evidence="9">ZCTH01-B2</strain>
    </source>
</reference>
<comment type="function">
    <text evidence="8">Uptake of L-lactate across the membrane. Can also transport D-lactate and glycolate.</text>
</comment>
<evidence type="ECO:0000256" key="7">
    <source>
        <dbReference type="ARBA" id="ARBA00023136"/>
    </source>
</evidence>
<dbReference type="AlphaFoldDB" id="A0A953IA74"/>
<dbReference type="EMBL" id="PIUK01000083">
    <property type="protein sequence ID" value="MBY6276476.1"/>
    <property type="molecule type" value="Genomic_DNA"/>
</dbReference>
<dbReference type="InterPro" id="IPR003804">
    <property type="entry name" value="Lactate_perm"/>
</dbReference>
<dbReference type="Proteomes" id="UP000732377">
    <property type="component" value="Unassembled WGS sequence"/>
</dbReference>
<feature type="transmembrane region" description="Helical" evidence="8">
    <location>
        <begin position="557"/>
        <end position="579"/>
    </location>
</feature>
<evidence type="ECO:0000256" key="1">
    <source>
        <dbReference type="ARBA" id="ARBA00004651"/>
    </source>
</evidence>
<evidence type="ECO:0000256" key="6">
    <source>
        <dbReference type="ARBA" id="ARBA00022989"/>
    </source>
</evidence>
<dbReference type="Pfam" id="PF02652">
    <property type="entry name" value="Lactate_perm"/>
    <property type="match status" value="1"/>
</dbReference>
<dbReference type="GO" id="GO:0015129">
    <property type="term" value="F:lactate transmembrane transporter activity"/>
    <property type="evidence" value="ECO:0007669"/>
    <property type="project" value="UniProtKB-UniRule"/>
</dbReference>
<keyword evidence="3 8" id="KW-0813">Transport</keyword>
<keyword evidence="4 8" id="KW-1003">Cell membrane</keyword>
<keyword evidence="5 8" id="KW-0812">Transmembrane</keyword>
<feature type="transmembrane region" description="Helical" evidence="8">
    <location>
        <begin position="326"/>
        <end position="345"/>
    </location>
</feature>
<evidence type="ECO:0000256" key="2">
    <source>
        <dbReference type="ARBA" id="ARBA00010100"/>
    </source>
</evidence>
<dbReference type="PANTHER" id="PTHR30003">
    <property type="entry name" value="L-LACTATE PERMEASE"/>
    <property type="match status" value="1"/>
</dbReference>
<feature type="transmembrane region" description="Helical" evidence="8">
    <location>
        <begin position="58"/>
        <end position="78"/>
    </location>
</feature>
<keyword evidence="7 8" id="KW-0472">Membrane</keyword>
<sequence length="584" mass="61296">MGRVRSMSFLQTYDPLGSPLLSTLLAALPLLLLIYLLAAHPWHDREGRRQRGIGAPRAAFIASLVSLAMAVLVLGMPFPAAGASLVYGALSGLFPIGWVLVAAMFLYTLTVVTGQFDVVRESIVAVSADRRIQVLISAFALGSFLEGAAGFGIPVAIAGAMMVGLGFRPFQAAVLNLLANSVPVAFGAIGTPVLTLGAVTNLDPNRLGALSALQLAPFCLVTPFLVITVMVKMDRKPFRKVLEVWPALLVSGVTFTLGEYLTAAYLGPGLVGILGGLVTLVALLALLTVWRPAAPYDCDPIAASAPARRLAPMAGGAGSSGRTRAAVVRAWLPWVLLTLFVFLWGQPSVKAALERPVAGIPTVLRWSVPFLDQAVYRMPPVVAEPTAEPAVYTLNWLSSPGTAIFLAALVAGLCLGTTPAQWKETVVRTAQRMRGPLTTVAMVLGFSYLTRYTGADGILGLAFTRTGWLYPFFAPLLGWIGVFITGSDTSANAMFGSLQQITARQLGLDEYLIVSANSVGGCTGKLLSAQSIVVATAATYEDRQEAAGAVGSILRAVAGYSLAMAVISGLIVMALAYLAPGLIH</sequence>
<feature type="transmembrane region" description="Helical" evidence="8">
    <location>
        <begin position="396"/>
        <end position="416"/>
    </location>
</feature>
<evidence type="ECO:0000256" key="4">
    <source>
        <dbReference type="ARBA" id="ARBA00022475"/>
    </source>
</evidence>
<dbReference type="PANTHER" id="PTHR30003:SF0">
    <property type="entry name" value="GLYCOLATE PERMEASE GLCA-RELATED"/>
    <property type="match status" value="1"/>
</dbReference>
<dbReference type="GO" id="GO:0015295">
    <property type="term" value="F:solute:proton symporter activity"/>
    <property type="evidence" value="ECO:0007669"/>
    <property type="project" value="TreeGrafter"/>
</dbReference>
<feature type="transmembrane region" description="Helical" evidence="8">
    <location>
        <begin position="177"/>
        <end position="199"/>
    </location>
</feature>
<evidence type="ECO:0000256" key="8">
    <source>
        <dbReference type="RuleBase" id="RU365092"/>
    </source>
</evidence>
<comment type="subcellular location">
    <subcellularLocation>
        <location evidence="1 8">Cell membrane</location>
        <topology evidence="1 8">Multi-pass membrane protein</topology>
    </subcellularLocation>
</comment>
<protein>
    <recommendedName>
        <fullName evidence="8">L-lactate permease</fullName>
    </recommendedName>
</protein>
<evidence type="ECO:0000313" key="9">
    <source>
        <dbReference type="EMBL" id="MBY6276476.1"/>
    </source>
</evidence>
<comment type="caution">
    <text evidence="9">The sequence shown here is derived from an EMBL/GenBank/DDBJ whole genome shotgun (WGS) entry which is preliminary data.</text>
</comment>
<name>A0A953IA74_SYMTR</name>
<dbReference type="NCBIfam" id="TIGR00795">
    <property type="entry name" value="lctP"/>
    <property type="match status" value="1"/>
</dbReference>
<feature type="transmembrane region" description="Helical" evidence="8">
    <location>
        <begin position="467"/>
        <end position="486"/>
    </location>
</feature>